<feature type="region of interest" description="Disordered" evidence="1">
    <location>
        <begin position="1"/>
        <end position="21"/>
    </location>
</feature>
<accession>A0ABS9PWZ8</accession>
<protein>
    <submittedName>
        <fullName evidence="2">Uncharacterized protein</fullName>
    </submittedName>
</protein>
<evidence type="ECO:0000313" key="3">
    <source>
        <dbReference type="Proteomes" id="UP001521911"/>
    </source>
</evidence>
<organism evidence="2 3">
    <name type="scientific">Corynebacterium singulare</name>
    <dbReference type="NCBI Taxonomy" id="161899"/>
    <lineage>
        <taxon>Bacteria</taxon>
        <taxon>Bacillati</taxon>
        <taxon>Actinomycetota</taxon>
        <taxon>Actinomycetes</taxon>
        <taxon>Mycobacteriales</taxon>
        <taxon>Corynebacteriaceae</taxon>
        <taxon>Corynebacterium</taxon>
    </lineage>
</organism>
<dbReference type="EMBL" id="JAKRDF010000023">
    <property type="protein sequence ID" value="MCG7277246.1"/>
    <property type="molecule type" value="Genomic_DNA"/>
</dbReference>
<evidence type="ECO:0000313" key="2">
    <source>
        <dbReference type="EMBL" id="MCG7277246.1"/>
    </source>
</evidence>
<gene>
    <name evidence="2" type="ORF">MHK08_12335</name>
</gene>
<evidence type="ECO:0000256" key="1">
    <source>
        <dbReference type="SAM" id="MobiDB-lite"/>
    </source>
</evidence>
<name>A0ABS9PWZ8_9CORY</name>
<comment type="caution">
    <text evidence="2">The sequence shown here is derived from an EMBL/GenBank/DDBJ whole genome shotgun (WGS) entry which is preliminary data.</text>
</comment>
<dbReference type="RefSeq" id="WP_239181261.1">
    <property type="nucleotide sequence ID" value="NZ_JAKRDF010000023.1"/>
</dbReference>
<dbReference type="Proteomes" id="UP001521911">
    <property type="component" value="Unassembled WGS sequence"/>
</dbReference>
<proteinExistence type="predicted"/>
<sequence>MTPLEKGAIRHTPTMPHTQHNTARTIKTNQHKKVHWHTIEFSHIITTQPYGTSFDETQYCE</sequence>
<reference evidence="2 3" key="1">
    <citation type="submission" date="2022-02" db="EMBL/GenBank/DDBJ databases">
        <title>Uncovering new skin microbiome diversity through culturing and metagenomics.</title>
        <authorList>
            <person name="Conlan S."/>
            <person name="Deming C."/>
            <person name="Nisc Comparative Sequencing Program N."/>
            <person name="Segre J.A."/>
        </authorList>
    </citation>
    <scope>NUCLEOTIDE SEQUENCE [LARGE SCALE GENOMIC DNA]</scope>
    <source>
        <strain evidence="2 3">ACRQV</strain>
    </source>
</reference>
<keyword evidence="3" id="KW-1185">Reference proteome</keyword>